<dbReference type="InterPro" id="IPR036250">
    <property type="entry name" value="AcylCo_DH-like_C"/>
</dbReference>
<organism evidence="16 17">
    <name type="scientific">Candidatus Corynebacterium avicola</name>
    <dbReference type="NCBI Taxonomy" id="2838527"/>
    <lineage>
        <taxon>Bacteria</taxon>
        <taxon>Bacillati</taxon>
        <taxon>Actinomycetota</taxon>
        <taxon>Actinomycetes</taxon>
        <taxon>Mycobacteriales</taxon>
        <taxon>Corynebacteriaceae</taxon>
        <taxon>Corynebacterium</taxon>
    </lineage>
</organism>
<keyword evidence="5" id="KW-0560">Oxidoreductase</keyword>
<dbReference type="SUPFAM" id="SSF47203">
    <property type="entry name" value="Acyl-CoA dehydrogenase C-terminal domain-like"/>
    <property type="match status" value="1"/>
</dbReference>
<comment type="catalytic activity">
    <reaction evidence="11">
        <text>dibenzothiophene + FMNH2 + O2 = dibenzothiophene 5-oxide + FMN + H2O + H(+)</text>
        <dbReference type="Rhea" id="RHEA:49076"/>
        <dbReference type="ChEBI" id="CHEBI:15377"/>
        <dbReference type="ChEBI" id="CHEBI:15378"/>
        <dbReference type="ChEBI" id="CHEBI:15379"/>
        <dbReference type="ChEBI" id="CHEBI:23681"/>
        <dbReference type="ChEBI" id="CHEBI:23683"/>
        <dbReference type="ChEBI" id="CHEBI:57618"/>
        <dbReference type="ChEBI" id="CHEBI:58210"/>
    </reaction>
</comment>
<dbReference type="InterPro" id="IPR037069">
    <property type="entry name" value="AcylCoA_DH/ox_N_sf"/>
</dbReference>
<dbReference type="PIRSF" id="PIRSF016578">
    <property type="entry name" value="HsaA"/>
    <property type="match status" value="1"/>
</dbReference>
<dbReference type="SUPFAM" id="SSF56645">
    <property type="entry name" value="Acyl-CoA dehydrogenase NM domain-like"/>
    <property type="match status" value="1"/>
</dbReference>
<dbReference type="PANTHER" id="PTHR43884:SF12">
    <property type="entry name" value="ISOVALERYL-COA DEHYDROGENASE, MITOCHONDRIAL-RELATED"/>
    <property type="match status" value="1"/>
</dbReference>
<dbReference type="GO" id="GO:0008470">
    <property type="term" value="F:3-methylbutanoyl-CoA dehydrogenase activity"/>
    <property type="evidence" value="ECO:0007669"/>
    <property type="project" value="TreeGrafter"/>
</dbReference>
<proteinExistence type="inferred from homology"/>
<dbReference type="Pfam" id="PF02770">
    <property type="entry name" value="Acyl-CoA_dh_M"/>
    <property type="match status" value="1"/>
</dbReference>
<evidence type="ECO:0000256" key="13">
    <source>
        <dbReference type="ARBA" id="ARBA00049456"/>
    </source>
</evidence>
<evidence type="ECO:0000256" key="5">
    <source>
        <dbReference type="ARBA" id="ARBA00023002"/>
    </source>
</evidence>
<dbReference type="Pfam" id="PF08028">
    <property type="entry name" value="Acyl-CoA_dh_2"/>
    <property type="match status" value="1"/>
</dbReference>
<evidence type="ECO:0000256" key="1">
    <source>
        <dbReference type="ARBA" id="ARBA00004496"/>
    </source>
</evidence>
<comment type="caution">
    <text evidence="16">The sequence shown here is derived from an EMBL/GenBank/DDBJ whole genome shotgun (WGS) entry which is preliminary data.</text>
</comment>
<evidence type="ECO:0000256" key="7">
    <source>
        <dbReference type="ARBA" id="ARBA00034307"/>
    </source>
</evidence>
<evidence type="ECO:0000259" key="14">
    <source>
        <dbReference type="Pfam" id="PF02770"/>
    </source>
</evidence>
<dbReference type="GO" id="GO:0006552">
    <property type="term" value="P:L-leucine catabolic process"/>
    <property type="evidence" value="ECO:0007669"/>
    <property type="project" value="TreeGrafter"/>
</dbReference>
<dbReference type="AlphaFoldDB" id="A0A9D1RMW2"/>
<comment type="catalytic activity">
    <reaction evidence="13">
        <text>dibenzothiophene + 2 FMNH2 + 2 O2 = dibenzothiophene 5,5-dioxide + 2 FMN + 2 H2O + 2 H(+)</text>
        <dbReference type="Rhea" id="RHEA:49072"/>
        <dbReference type="ChEBI" id="CHEBI:15377"/>
        <dbReference type="ChEBI" id="CHEBI:15378"/>
        <dbReference type="ChEBI" id="CHEBI:15379"/>
        <dbReference type="ChEBI" id="CHEBI:23681"/>
        <dbReference type="ChEBI" id="CHEBI:57618"/>
        <dbReference type="ChEBI" id="CHEBI:58210"/>
        <dbReference type="ChEBI" id="CHEBI:90356"/>
        <dbReference type="EC" id="1.14.14.21"/>
    </reaction>
</comment>
<dbReference type="Gene3D" id="1.20.140.10">
    <property type="entry name" value="Butyryl-CoA Dehydrogenase, subunit A, domain 3"/>
    <property type="match status" value="1"/>
</dbReference>
<evidence type="ECO:0000256" key="4">
    <source>
        <dbReference type="ARBA" id="ARBA00022741"/>
    </source>
</evidence>
<keyword evidence="4" id="KW-0547">Nucleotide-binding</keyword>
<dbReference type="Proteomes" id="UP000824190">
    <property type="component" value="Unassembled WGS sequence"/>
</dbReference>
<dbReference type="Gene3D" id="2.40.110.10">
    <property type="entry name" value="Butyryl-CoA Dehydrogenase, subunit A, domain 2"/>
    <property type="match status" value="1"/>
</dbReference>
<evidence type="ECO:0000256" key="8">
    <source>
        <dbReference type="ARBA" id="ARBA00034317"/>
    </source>
</evidence>
<dbReference type="PANTHER" id="PTHR43884">
    <property type="entry name" value="ACYL-COA DEHYDROGENASE"/>
    <property type="match status" value="1"/>
</dbReference>
<evidence type="ECO:0000256" key="10">
    <source>
        <dbReference type="ARBA" id="ARBA00034345"/>
    </source>
</evidence>
<dbReference type="EMBL" id="DXGC01000039">
    <property type="protein sequence ID" value="HIW90829.1"/>
    <property type="molecule type" value="Genomic_DNA"/>
</dbReference>
<dbReference type="GO" id="GO:0050660">
    <property type="term" value="F:flavin adenine dinucleotide binding"/>
    <property type="evidence" value="ECO:0007669"/>
    <property type="project" value="InterPro"/>
</dbReference>
<evidence type="ECO:0000256" key="12">
    <source>
        <dbReference type="ARBA" id="ARBA00048445"/>
    </source>
</evidence>
<evidence type="ECO:0000256" key="9">
    <source>
        <dbReference type="ARBA" id="ARBA00034328"/>
    </source>
</evidence>
<gene>
    <name evidence="16" type="ORF">H9870_04085</name>
</gene>
<accession>A0A9D1RMW2</accession>
<evidence type="ECO:0000256" key="2">
    <source>
        <dbReference type="ARBA" id="ARBA00022630"/>
    </source>
</evidence>
<comment type="subcellular location">
    <subcellularLocation>
        <location evidence="1">Cytoplasm</location>
    </subcellularLocation>
</comment>
<name>A0A9D1RMW2_9CORY</name>
<dbReference type="GO" id="GO:0005737">
    <property type="term" value="C:cytoplasm"/>
    <property type="evidence" value="ECO:0007669"/>
    <property type="project" value="UniProtKB-SubCell"/>
</dbReference>
<evidence type="ECO:0000313" key="17">
    <source>
        <dbReference type="Proteomes" id="UP000824190"/>
    </source>
</evidence>
<dbReference type="GO" id="GO:0004497">
    <property type="term" value="F:monooxygenase activity"/>
    <property type="evidence" value="ECO:0007669"/>
    <property type="project" value="UniProtKB-KW"/>
</dbReference>
<protein>
    <recommendedName>
        <fullName evidence="10">Dibenzothiophene monooxygenase</fullName>
        <ecNumber evidence="9">1.14.14.21</ecNumber>
    </recommendedName>
</protein>
<feature type="domain" description="Acyl-CoA dehydrogenase C-terminal" evidence="15">
    <location>
        <begin position="209"/>
        <end position="330"/>
    </location>
</feature>
<sequence length="355" mass="37258">MPDQSPIGSPIDTAVAALKRSGLLAATVPARLGGPGLSPSEIASGVRALAQQDGSLGQVPQSHLSFSRWLFNDADPANTPEAQRYWADQLLGTGSGASTLIANAQVDSDEPVVLSEGRLNGRKVFCSGSIYADVIVVTARRPGEDRQTLAAFLPVDTPGLTVVDDWSALGQEFTGSGTVIFDDVGVPEDALRSFDTALDLPGYGAFAQLLHAAIDVGIATSALDAALELTHQDDPDPLTSHLAGELVAQRFAAEAVVEKAGRALDKLWASDGSVTSTEASLQVAAAKVTTGRLTVDVASRIYELTGTRGTASGSTLDRHWRDLRTHTLHERRRDKLAVLGRAALTDEDPPPGPKL</sequence>
<comment type="catalytic activity">
    <reaction evidence="12">
        <text>dibenzothiophene 5-oxide + FMNH2 + O2 = dibenzothiophene 5,5-dioxide + FMN + H2O + H(+)</text>
        <dbReference type="Rhea" id="RHEA:49080"/>
        <dbReference type="ChEBI" id="CHEBI:15377"/>
        <dbReference type="ChEBI" id="CHEBI:15378"/>
        <dbReference type="ChEBI" id="CHEBI:15379"/>
        <dbReference type="ChEBI" id="CHEBI:23683"/>
        <dbReference type="ChEBI" id="CHEBI:57618"/>
        <dbReference type="ChEBI" id="CHEBI:58210"/>
        <dbReference type="ChEBI" id="CHEBI:90356"/>
    </reaction>
</comment>
<keyword evidence="3" id="KW-0288">FMN</keyword>
<reference evidence="16" key="2">
    <citation type="submission" date="2021-04" db="EMBL/GenBank/DDBJ databases">
        <authorList>
            <person name="Gilroy R."/>
        </authorList>
    </citation>
    <scope>NUCLEOTIDE SEQUENCE</scope>
    <source>
        <strain evidence="16">CHK32-1732</strain>
    </source>
</reference>
<dbReference type="InterPro" id="IPR006091">
    <property type="entry name" value="Acyl-CoA_Oxase/DH_mid-dom"/>
</dbReference>
<evidence type="ECO:0000256" key="6">
    <source>
        <dbReference type="ARBA" id="ARBA00023033"/>
    </source>
</evidence>
<feature type="domain" description="Acyl-CoA oxidase/dehydrogenase middle" evidence="14">
    <location>
        <begin position="117"/>
        <end position="184"/>
    </location>
</feature>
<dbReference type="InterPro" id="IPR009100">
    <property type="entry name" value="AcylCoA_DH/oxidase_NM_dom_sf"/>
</dbReference>
<dbReference type="EC" id="1.14.14.21" evidence="9"/>
<evidence type="ECO:0000256" key="11">
    <source>
        <dbReference type="ARBA" id="ARBA00047859"/>
    </source>
</evidence>
<evidence type="ECO:0000313" key="16">
    <source>
        <dbReference type="EMBL" id="HIW90829.1"/>
    </source>
</evidence>
<evidence type="ECO:0000256" key="3">
    <source>
        <dbReference type="ARBA" id="ARBA00022643"/>
    </source>
</evidence>
<comment type="similarity">
    <text evidence="8">Belongs to the DszC flavin monooxygenase family.</text>
</comment>
<comment type="pathway">
    <text evidence="7">Sulfur metabolism; dibenzothiophene degradation.</text>
</comment>
<keyword evidence="2" id="KW-0285">Flavoprotein</keyword>
<dbReference type="InterPro" id="IPR046373">
    <property type="entry name" value="Acyl-CoA_Oxase/DH_mid-dom_sf"/>
</dbReference>
<dbReference type="InterPro" id="IPR013107">
    <property type="entry name" value="Acyl-CoA_DH_C"/>
</dbReference>
<keyword evidence="6" id="KW-0503">Monooxygenase</keyword>
<reference evidence="16" key="1">
    <citation type="journal article" date="2021" name="PeerJ">
        <title>Extensive microbial diversity within the chicken gut microbiome revealed by metagenomics and culture.</title>
        <authorList>
            <person name="Gilroy R."/>
            <person name="Ravi A."/>
            <person name="Getino M."/>
            <person name="Pursley I."/>
            <person name="Horton D.L."/>
            <person name="Alikhan N.F."/>
            <person name="Baker D."/>
            <person name="Gharbi K."/>
            <person name="Hall N."/>
            <person name="Watson M."/>
            <person name="Adriaenssens E.M."/>
            <person name="Foster-Nyarko E."/>
            <person name="Jarju S."/>
            <person name="Secka A."/>
            <person name="Antonio M."/>
            <person name="Oren A."/>
            <person name="Chaudhuri R.R."/>
            <person name="La Ragione R."/>
            <person name="Hildebrand F."/>
            <person name="Pallen M.J."/>
        </authorList>
    </citation>
    <scope>NUCLEOTIDE SEQUENCE</scope>
    <source>
        <strain evidence="16">CHK32-1732</strain>
    </source>
</reference>
<evidence type="ECO:0000259" key="15">
    <source>
        <dbReference type="Pfam" id="PF08028"/>
    </source>
</evidence>
<dbReference type="Gene3D" id="1.10.540.10">
    <property type="entry name" value="Acyl-CoA dehydrogenase/oxidase, N-terminal domain"/>
    <property type="match status" value="1"/>
</dbReference>